<dbReference type="GO" id="GO:0070830">
    <property type="term" value="P:bicellular tight junction assembly"/>
    <property type="evidence" value="ECO:0007669"/>
    <property type="project" value="TreeGrafter"/>
</dbReference>
<feature type="domain" description="POF1B helix-loop-helix" evidence="2">
    <location>
        <begin position="229"/>
        <end position="313"/>
    </location>
</feature>
<dbReference type="GO" id="GO:0051015">
    <property type="term" value="F:actin filament binding"/>
    <property type="evidence" value="ECO:0007669"/>
    <property type="project" value="TreeGrafter"/>
</dbReference>
<dbReference type="GO" id="GO:0005884">
    <property type="term" value="C:actin filament"/>
    <property type="evidence" value="ECO:0007669"/>
    <property type="project" value="TreeGrafter"/>
</dbReference>
<reference evidence="4" key="4">
    <citation type="submission" date="2025-05" db="UniProtKB">
        <authorList>
            <consortium name="Ensembl"/>
        </authorList>
    </citation>
    <scope>IDENTIFICATION</scope>
</reference>
<dbReference type="PANTHER" id="PTHR22546">
    <property type="entry name" value="PREMATURE OVARIAN FAILURE, 1B"/>
    <property type="match status" value="1"/>
</dbReference>
<dbReference type="InterPro" id="IPR026186">
    <property type="entry name" value="POF1B"/>
</dbReference>
<organism evidence="3">
    <name type="scientific">Callorhinchus milii</name>
    <name type="common">Ghost shark</name>
    <dbReference type="NCBI Taxonomy" id="7868"/>
    <lineage>
        <taxon>Eukaryota</taxon>
        <taxon>Metazoa</taxon>
        <taxon>Chordata</taxon>
        <taxon>Craniata</taxon>
        <taxon>Vertebrata</taxon>
        <taxon>Chondrichthyes</taxon>
        <taxon>Holocephali</taxon>
        <taxon>Chimaeriformes</taxon>
        <taxon>Callorhinchidae</taxon>
        <taxon>Callorhinchus</taxon>
    </lineage>
</organism>
<evidence type="ECO:0000256" key="1">
    <source>
        <dbReference type="SAM" id="Coils"/>
    </source>
</evidence>
<accession>V9KDM0</accession>
<evidence type="ECO:0000313" key="3">
    <source>
        <dbReference type="EMBL" id="AFO95828.1"/>
    </source>
</evidence>
<dbReference type="PANTHER" id="PTHR22546:SF0">
    <property type="entry name" value="PROTEIN POF1B"/>
    <property type="match status" value="1"/>
</dbReference>
<reference evidence="5" key="1">
    <citation type="journal article" date="2006" name="Science">
        <title>Ancient noncoding elements conserved in the human genome.</title>
        <authorList>
            <person name="Venkatesh B."/>
            <person name="Kirkness E.F."/>
            <person name="Loh Y.H."/>
            <person name="Halpern A.L."/>
            <person name="Lee A.P."/>
            <person name="Johnson J."/>
            <person name="Dandona N."/>
            <person name="Viswanathan L.D."/>
            <person name="Tay A."/>
            <person name="Venter J.C."/>
            <person name="Strausberg R.L."/>
            <person name="Brenner S."/>
        </authorList>
    </citation>
    <scope>NUCLEOTIDE SEQUENCE [LARGE SCALE GENOMIC DNA]</scope>
</reference>
<evidence type="ECO:0000259" key="2">
    <source>
        <dbReference type="Pfam" id="PF24617"/>
    </source>
</evidence>
<proteinExistence type="evidence at transcript level"/>
<keyword evidence="5" id="KW-1185">Reference proteome</keyword>
<dbReference type="GeneID" id="103177654"/>
<dbReference type="CTD" id="79983"/>
<sequence length="555" mass="64125">MSLNFPTDNSWERSFSQMNQHLNSPEPAAVEVNERTTYLLSRAPSQTNISFLSVPGQHNVSGILQQQQEYRSLPNAKCVTWNTNGLHESNQETRMMQGQQEHNWGSDVTYEQNTRKIALPPTPTEMQNKQHEFILAQSRKGINIPKGAEVIVQKTFVRFDQNNPVQTTNLGREYRETSSTRSSVSSQEMDSSFDQSTLKRGVVLSPSQMLQIKSGMDYESGNSLKLDPRYFGELLAEVKRKTSEVHSILSDNVQKIKGKRYYLELNKEYNDSNEDIESLIPKGVSELTKQQIRYLLQMRITVDRSLRLLLSTFRSLREDLLHLQDDLNRLTSDKEMLERDVNFKSQQLKEYIQIVETVRDSNRSLQNSIKENSTNNRSLEELVLTLRNSEADKEFRVKELEYSKRALEQEIEALRQQLTRSPSSASINSSFNLEISNNYYEMVNKLREEKDKEVNALRSQINSLKQHMSSDEDNSSSLKMKLMEYMSMLSEKETRIKEQHEEIMRLKSSSRGPDKNISQTIITKRYLEYPILGLLKDSKAISPSKGIYSITTGRI</sequence>
<evidence type="ECO:0000313" key="4">
    <source>
        <dbReference type="Ensembl" id="ENSCMIP00000011613.1"/>
    </source>
</evidence>
<dbReference type="RefSeq" id="XP_007890114.1">
    <property type="nucleotide sequence ID" value="XM_007891923.2"/>
</dbReference>
<dbReference type="OMA" id="YEMVNKL"/>
<reference evidence="5" key="2">
    <citation type="journal article" date="2007" name="PLoS Biol.">
        <title>Survey sequencing and comparative analysis of the elephant shark (Callorhinchus milii) genome.</title>
        <authorList>
            <person name="Venkatesh B."/>
            <person name="Kirkness E.F."/>
            <person name="Loh Y.H."/>
            <person name="Halpern A.L."/>
            <person name="Lee A.P."/>
            <person name="Johnson J."/>
            <person name="Dandona N."/>
            <person name="Viswanathan L.D."/>
            <person name="Tay A."/>
            <person name="Venter J.C."/>
            <person name="Strausberg R.L."/>
            <person name="Brenner S."/>
        </authorList>
    </citation>
    <scope>NUCLEOTIDE SEQUENCE [LARGE SCALE GENOMIC DNA]</scope>
</reference>
<protein>
    <submittedName>
        <fullName evidence="3">Protein POF1B</fullName>
    </submittedName>
</protein>
<dbReference type="Ensembl" id="ENSCMIT00000011896.1">
    <property type="protein sequence ID" value="ENSCMIP00000011613.1"/>
    <property type="gene ID" value="ENSCMIG00000006015.1"/>
</dbReference>
<keyword evidence="1" id="KW-0175">Coiled coil</keyword>
<feature type="coiled-coil region" evidence="1">
    <location>
        <begin position="313"/>
        <end position="417"/>
    </location>
</feature>
<dbReference type="RefSeq" id="XP_007890104.1">
    <property type="nucleotide sequence ID" value="XM_007891913.2"/>
</dbReference>
<dbReference type="InterPro" id="IPR056240">
    <property type="entry name" value="POF1B_HlH"/>
</dbReference>
<reference evidence="3 5" key="3">
    <citation type="journal article" date="2014" name="Nature">
        <title>Elephant shark genome provides unique insights into gnathostome evolution.</title>
        <authorList>
            <consortium name="International Elephant Shark Genome Sequencing Consortium"/>
            <person name="Venkatesh B."/>
            <person name="Lee A.P."/>
            <person name="Ravi V."/>
            <person name="Maurya A.K."/>
            <person name="Lian M.M."/>
            <person name="Swann J.B."/>
            <person name="Ohta Y."/>
            <person name="Flajnik M.F."/>
            <person name="Sutoh Y."/>
            <person name="Kasahara M."/>
            <person name="Hoon S."/>
            <person name="Gangu V."/>
            <person name="Roy S.W."/>
            <person name="Irimia M."/>
            <person name="Korzh V."/>
            <person name="Kondrychyn I."/>
            <person name="Lim Z.W."/>
            <person name="Tay B.H."/>
            <person name="Tohari S."/>
            <person name="Kong K.W."/>
            <person name="Ho S."/>
            <person name="Lorente-Galdos B."/>
            <person name="Quilez J."/>
            <person name="Marques-Bonet T."/>
            <person name="Raney B.J."/>
            <person name="Ingham P.W."/>
            <person name="Tay A."/>
            <person name="Hillier L.W."/>
            <person name="Minx P."/>
            <person name="Boehm T."/>
            <person name="Wilson R.K."/>
            <person name="Brenner S."/>
            <person name="Warren W.C."/>
        </authorList>
    </citation>
    <scope>NUCLEOTIDE SEQUENCE</scope>
    <source>
        <tissue evidence="3">Gills</tissue>
    </source>
</reference>
<dbReference type="GO" id="GO:0005912">
    <property type="term" value="C:adherens junction"/>
    <property type="evidence" value="ECO:0007669"/>
    <property type="project" value="TreeGrafter"/>
</dbReference>
<gene>
    <name evidence="4" type="primary">pof1b</name>
</gene>
<dbReference type="KEGG" id="cmk:103177654"/>
<dbReference type="GO" id="GO:0007015">
    <property type="term" value="P:actin filament organization"/>
    <property type="evidence" value="ECO:0007669"/>
    <property type="project" value="TreeGrafter"/>
</dbReference>
<evidence type="ECO:0000313" key="5">
    <source>
        <dbReference type="Proteomes" id="UP000314986"/>
    </source>
</evidence>
<dbReference type="Pfam" id="PF24617">
    <property type="entry name" value="POF1B_HlH"/>
    <property type="match status" value="1"/>
</dbReference>
<dbReference type="GO" id="GO:0005923">
    <property type="term" value="C:bicellular tight junction"/>
    <property type="evidence" value="ECO:0007669"/>
    <property type="project" value="TreeGrafter"/>
</dbReference>
<feature type="coiled-coil region" evidence="1">
    <location>
        <begin position="447"/>
        <end position="509"/>
    </location>
</feature>
<dbReference type="Proteomes" id="UP000314986">
    <property type="component" value="Unassembled WGS sequence"/>
</dbReference>
<dbReference type="GeneTree" id="ENSGT00390000000141"/>
<dbReference type="EMBL" id="JW863311">
    <property type="protein sequence ID" value="AFO95828.1"/>
    <property type="molecule type" value="mRNA"/>
</dbReference>
<name>V9KDM0_CALMI</name>
<dbReference type="OrthoDB" id="9830956at2759"/>
<dbReference type="AlphaFoldDB" id="V9KDM0"/>
<dbReference type="GO" id="GO:0003382">
    <property type="term" value="P:epithelial cell morphogenesis"/>
    <property type="evidence" value="ECO:0007669"/>
    <property type="project" value="TreeGrafter"/>
</dbReference>